<dbReference type="PATRIC" id="fig|396268.3.peg.233"/>
<accession>A0A0R2I1S6</accession>
<evidence type="ECO:0000313" key="7">
    <source>
        <dbReference type="Proteomes" id="UP000050934"/>
    </source>
</evidence>
<organism evidence="6 7">
    <name type="scientific">Limosilactobacillus secaliphilus</name>
    <dbReference type="NCBI Taxonomy" id="396268"/>
    <lineage>
        <taxon>Bacteria</taxon>
        <taxon>Bacillati</taxon>
        <taxon>Bacillota</taxon>
        <taxon>Bacilli</taxon>
        <taxon>Lactobacillales</taxon>
        <taxon>Lactobacillaceae</taxon>
        <taxon>Limosilactobacillus</taxon>
    </lineage>
</organism>
<dbReference type="InterPro" id="IPR002901">
    <property type="entry name" value="MGlyc_endo_b_GlcNAc-like_dom"/>
</dbReference>
<dbReference type="GO" id="GO:0004040">
    <property type="term" value="F:amidase activity"/>
    <property type="evidence" value="ECO:0007669"/>
    <property type="project" value="InterPro"/>
</dbReference>
<gene>
    <name evidence="6" type="ORF">IV45_GL000232</name>
</gene>
<dbReference type="EMBL" id="JQBW01000006">
    <property type="protein sequence ID" value="KRN59193.1"/>
    <property type="molecule type" value="Genomic_DNA"/>
</dbReference>
<dbReference type="PANTHER" id="PTHR33308">
    <property type="entry name" value="PEPTIDOGLYCAN HYDROLASE FLGJ"/>
    <property type="match status" value="1"/>
</dbReference>
<reference evidence="6 7" key="1">
    <citation type="journal article" date="2015" name="Genome Announc.">
        <title>Expanding the biotechnology potential of lactobacilli through comparative genomics of 213 strains and associated genera.</title>
        <authorList>
            <person name="Sun Z."/>
            <person name="Harris H.M."/>
            <person name="McCann A."/>
            <person name="Guo C."/>
            <person name="Argimon S."/>
            <person name="Zhang W."/>
            <person name="Yang X."/>
            <person name="Jeffery I.B."/>
            <person name="Cooney J.C."/>
            <person name="Kagawa T.F."/>
            <person name="Liu W."/>
            <person name="Song Y."/>
            <person name="Salvetti E."/>
            <person name="Wrobel A."/>
            <person name="Rasinkangas P."/>
            <person name="Parkhill J."/>
            <person name="Rea M.C."/>
            <person name="O'Sullivan O."/>
            <person name="Ritari J."/>
            <person name="Douillard F.P."/>
            <person name="Paul Ross R."/>
            <person name="Yang R."/>
            <person name="Briner A.E."/>
            <person name="Felis G.E."/>
            <person name="de Vos W.M."/>
            <person name="Barrangou R."/>
            <person name="Klaenhammer T.R."/>
            <person name="Caufield P.W."/>
            <person name="Cui Y."/>
            <person name="Zhang H."/>
            <person name="O'Toole P.W."/>
        </authorList>
    </citation>
    <scope>NUCLEOTIDE SEQUENCE [LARGE SCALE GENOMIC DNA]</scope>
    <source>
        <strain evidence="6 7">DSM 17896</strain>
    </source>
</reference>
<evidence type="ECO:0000256" key="3">
    <source>
        <dbReference type="SAM" id="MobiDB-lite"/>
    </source>
</evidence>
<evidence type="ECO:0000259" key="5">
    <source>
        <dbReference type="SMART" id="SM00047"/>
    </source>
</evidence>
<keyword evidence="7" id="KW-1185">Reference proteome</keyword>
<dbReference type="Proteomes" id="UP000050934">
    <property type="component" value="Unassembled WGS sequence"/>
</dbReference>
<evidence type="ECO:0000256" key="4">
    <source>
        <dbReference type="SAM" id="SignalP"/>
    </source>
</evidence>
<dbReference type="Pfam" id="PF01832">
    <property type="entry name" value="Glucosaminidase"/>
    <property type="match status" value="1"/>
</dbReference>
<dbReference type="InterPro" id="IPR051056">
    <property type="entry name" value="Glycosyl_Hydrolase_73"/>
</dbReference>
<feature type="domain" description="Mannosyl-glycoprotein endo-beta-N-acetylglucosamidase-like" evidence="5">
    <location>
        <begin position="105"/>
        <end position="254"/>
    </location>
</feature>
<sequence length="314" mass="34970">MKQKLMIVMCLFAWTLMQFPVVVQADVVDSSEAADELAAAIVNGQRPPLSAAELQAMSSDDKQQLAIALGQCRQAFQDQETDSGSRQTPQNKTDGIGQQTISEQNLPVLDKEKQHFIAFFGPLARKFGQRYDLYPSVMIAQAILESSWGQSALYRKYHNPMGVKGGGVCMPTLEQAGKQMCAVCANFQVYNGIEAALDNYGKIMQAPLYRRCHRSQSQNYQEATRHLKGTYATDANYDQKLNLLIKHYHLDHFDQEKAMATKQVHVDHPQPQVQVASKVNKTATPAKQTVEWQWPIAGGAGSLGILGLLRRLMK</sequence>
<dbReference type="STRING" id="396268.IV45_GL000232"/>
<evidence type="ECO:0000256" key="2">
    <source>
        <dbReference type="ARBA" id="ARBA00022801"/>
    </source>
</evidence>
<dbReference type="SMART" id="SM00047">
    <property type="entry name" value="LYZ2"/>
    <property type="match status" value="1"/>
</dbReference>
<name>A0A0R2I1S6_9LACO</name>
<evidence type="ECO:0000313" key="6">
    <source>
        <dbReference type="EMBL" id="KRN59193.1"/>
    </source>
</evidence>
<dbReference type="OrthoDB" id="2155627at2"/>
<comment type="similarity">
    <text evidence="1">Belongs to the glycosyl hydrolase 73 family.</text>
</comment>
<evidence type="ECO:0000256" key="1">
    <source>
        <dbReference type="ARBA" id="ARBA00010266"/>
    </source>
</evidence>
<dbReference type="PANTHER" id="PTHR33308:SF9">
    <property type="entry name" value="PEPTIDOGLYCAN HYDROLASE FLGJ"/>
    <property type="match status" value="1"/>
</dbReference>
<dbReference type="Gene3D" id="4.10.80.30">
    <property type="entry name" value="DNA polymerase, domain 6"/>
    <property type="match status" value="1"/>
</dbReference>
<dbReference type="AlphaFoldDB" id="A0A0R2I1S6"/>
<feature type="chain" id="PRO_5006418066" description="Mannosyl-glycoprotein endo-beta-N-acetylglucosamidase-like domain-containing protein" evidence="4">
    <location>
        <begin position="26"/>
        <end position="314"/>
    </location>
</feature>
<keyword evidence="2" id="KW-0378">Hydrolase</keyword>
<feature type="region of interest" description="Disordered" evidence="3">
    <location>
        <begin position="78"/>
        <end position="99"/>
    </location>
</feature>
<dbReference type="RefSeq" id="WP_057740650.1">
    <property type="nucleotide sequence ID" value="NZ_JQBW01000006.1"/>
</dbReference>
<protein>
    <recommendedName>
        <fullName evidence="5">Mannosyl-glycoprotein endo-beta-N-acetylglucosamidase-like domain-containing protein</fullName>
    </recommendedName>
</protein>
<feature type="signal peptide" evidence="4">
    <location>
        <begin position="1"/>
        <end position="25"/>
    </location>
</feature>
<dbReference type="Gene3D" id="1.10.530.10">
    <property type="match status" value="1"/>
</dbReference>
<proteinExistence type="inferred from homology"/>
<keyword evidence="4" id="KW-0732">Signal</keyword>
<comment type="caution">
    <text evidence="6">The sequence shown here is derived from an EMBL/GenBank/DDBJ whole genome shotgun (WGS) entry which is preliminary data.</text>
</comment>